<dbReference type="EMBL" id="CP045809">
    <property type="protein sequence ID" value="QHN36309.1"/>
    <property type="molecule type" value="Genomic_DNA"/>
</dbReference>
<proteinExistence type="predicted"/>
<name>A0ABX6IK90_9ACTN</name>
<accession>A0ABX6IK90</accession>
<evidence type="ECO:0000313" key="1">
    <source>
        <dbReference type="EMBL" id="QHN36309.1"/>
    </source>
</evidence>
<organism evidence="1 2">
    <name type="scientific">Gordonia pseudamarae</name>
    <dbReference type="NCBI Taxonomy" id="2831662"/>
    <lineage>
        <taxon>Bacteria</taxon>
        <taxon>Bacillati</taxon>
        <taxon>Actinomycetota</taxon>
        <taxon>Actinomycetes</taxon>
        <taxon>Mycobacteriales</taxon>
        <taxon>Gordoniaceae</taxon>
        <taxon>Gordonia</taxon>
    </lineage>
</organism>
<sequence>MNHVSISALDLERSYPSLLFGGEYPVATLVARDQNLVAFGEDREISVVFGVLHEHGNSTLN</sequence>
<protein>
    <submittedName>
        <fullName evidence="1">Uncharacterized protein</fullName>
    </submittedName>
</protein>
<dbReference type="Proteomes" id="UP001059836">
    <property type="component" value="Chromosome"/>
</dbReference>
<evidence type="ECO:0000313" key="2">
    <source>
        <dbReference type="Proteomes" id="UP001059836"/>
    </source>
</evidence>
<gene>
    <name evidence="1" type="ORF">GII31_16955</name>
</gene>
<dbReference type="RefSeq" id="WP_213244568.1">
    <property type="nucleotide sequence ID" value="NZ_CP045806.1"/>
</dbReference>
<keyword evidence="2" id="KW-1185">Reference proteome</keyword>
<reference evidence="1" key="1">
    <citation type="journal article" date="2021" name="Nat. Microbiol.">
        <title>Cocultivation of an ultrasmall environmental parasitic bacterium with lytic ability against bacteria associated with wastewater foams.</title>
        <authorList>
            <person name="Batinovic S."/>
            <person name="Rose J.J.A."/>
            <person name="Ratcliffe J."/>
            <person name="Seviour R.J."/>
            <person name="Petrovski S."/>
        </authorList>
    </citation>
    <scope>NUCLEOTIDE SEQUENCE</scope>
    <source>
        <strain evidence="1">CON9</strain>
    </source>
</reference>